<reference evidence="3 4" key="1">
    <citation type="submission" date="2019-09" db="EMBL/GenBank/DDBJ databases">
        <title>Genome Sequences of Streptomyces kaniharaensis ATCC 21070.</title>
        <authorList>
            <person name="Zhu W."/>
            <person name="De Crecy-Lagard V."/>
            <person name="Richards N.G."/>
        </authorList>
    </citation>
    <scope>NUCLEOTIDE SEQUENCE [LARGE SCALE GENOMIC DNA]</scope>
    <source>
        <strain evidence="3 4">SF-557</strain>
    </source>
</reference>
<evidence type="ECO:0000256" key="1">
    <source>
        <dbReference type="ARBA" id="ARBA00022801"/>
    </source>
</evidence>
<accession>A0A6N7KZU2</accession>
<dbReference type="SMART" id="SM00331">
    <property type="entry name" value="PP2C_SIG"/>
    <property type="match status" value="1"/>
</dbReference>
<comment type="caution">
    <text evidence="3">The sequence shown here is derived from an EMBL/GenBank/DDBJ whole genome shotgun (WGS) entry which is preliminary data.</text>
</comment>
<dbReference type="EMBL" id="WBOF01000002">
    <property type="protein sequence ID" value="MQS16345.1"/>
    <property type="molecule type" value="Genomic_DNA"/>
</dbReference>
<dbReference type="PANTHER" id="PTHR43156:SF2">
    <property type="entry name" value="STAGE II SPORULATION PROTEIN E"/>
    <property type="match status" value="1"/>
</dbReference>
<dbReference type="OrthoDB" id="4935951at2"/>
<gene>
    <name evidence="3" type="ORF">F7Q99_30080</name>
</gene>
<evidence type="ECO:0000313" key="4">
    <source>
        <dbReference type="Proteomes" id="UP000450000"/>
    </source>
</evidence>
<dbReference type="Proteomes" id="UP000450000">
    <property type="component" value="Unassembled WGS sequence"/>
</dbReference>
<dbReference type="InterPro" id="IPR052016">
    <property type="entry name" value="Bact_Sigma-Reg"/>
</dbReference>
<sequence length="422" mass="45012">MRRSPEPSGADGEGAALVSVQDGLGEILADVLASCHRLAPREIPELVEAAGRRLGLSQARIYVADVQQHHLVALPSSAQAPGITAGVPVELEKLSVDTSLAGRAYRTQAVQLAAAHARADQVGWLPLVDGVGRVGVLRVAAPILDEPLLERCAALASLAAMIVATKQPYSDVLAQTMRTQPMTLQAELLWAFVPPRTIGTSTVTSTALLEPAYEVGGDAFDHSLAGTRLHLTLLDAMGHDLASGGCSAVALAACRSTRRTGGSLTDIADRIDQTLARWIPERLLTCVIADLDTATGRLDWINCGHPAPLLIRDHHVVPGALQRTPHLPLGLGGSHSPPQVHTLQLQPQDRVLLFTDGVTEARSASGELFGEERLTDTVVRAMADGLPAPEALRRLIQQILLHQNQHLRDDAAVLLTEWHPNR</sequence>
<name>A0A6N7KZU2_9ACTN</name>
<keyword evidence="1" id="KW-0378">Hydrolase</keyword>
<protein>
    <submittedName>
        <fullName evidence="3">Serine/threonine-protein phosphatase</fullName>
    </submittedName>
</protein>
<dbReference type="Pfam" id="PF07228">
    <property type="entry name" value="SpoIIE"/>
    <property type="match status" value="1"/>
</dbReference>
<dbReference type="GO" id="GO:0016791">
    <property type="term" value="F:phosphatase activity"/>
    <property type="evidence" value="ECO:0007669"/>
    <property type="project" value="TreeGrafter"/>
</dbReference>
<proteinExistence type="predicted"/>
<dbReference type="SUPFAM" id="SSF81606">
    <property type="entry name" value="PP2C-like"/>
    <property type="match status" value="1"/>
</dbReference>
<evidence type="ECO:0000313" key="3">
    <source>
        <dbReference type="EMBL" id="MQS16345.1"/>
    </source>
</evidence>
<organism evidence="3 4">
    <name type="scientific">Streptomyces kaniharaensis</name>
    <dbReference type="NCBI Taxonomy" id="212423"/>
    <lineage>
        <taxon>Bacteria</taxon>
        <taxon>Bacillati</taxon>
        <taxon>Actinomycetota</taxon>
        <taxon>Actinomycetes</taxon>
        <taxon>Kitasatosporales</taxon>
        <taxon>Streptomycetaceae</taxon>
        <taxon>Streptomyces</taxon>
    </lineage>
</organism>
<dbReference type="InterPro" id="IPR001932">
    <property type="entry name" value="PPM-type_phosphatase-like_dom"/>
</dbReference>
<dbReference type="Gene3D" id="3.60.40.10">
    <property type="entry name" value="PPM-type phosphatase domain"/>
    <property type="match status" value="1"/>
</dbReference>
<dbReference type="InterPro" id="IPR036457">
    <property type="entry name" value="PPM-type-like_dom_sf"/>
</dbReference>
<feature type="domain" description="PPM-type phosphatase" evidence="2">
    <location>
        <begin position="200"/>
        <end position="418"/>
    </location>
</feature>
<keyword evidence="4" id="KW-1185">Reference proteome</keyword>
<evidence type="ECO:0000259" key="2">
    <source>
        <dbReference type="SMART" id="SM00331"/>
    </source>
</evidence>
<dbReference type="AlphaFoldDB" id="A0A6N7KZU2"/>
<dbReference type="PANTHER" id="PTHR43156">
    <property type="entry name" value="STAGE II SPORULATION PROTEIN E-RELATED"/>
    <property type="match status" value="1"/>
</dbReference>